<evidence type="ECO:0008006" key="4">
    <source>
        <dbReference type="Google" id="ProtNLM"/>
    </source>
</evidence>
<reference evidence="3" key="1">
    <citation type="journal article" date="2019" name="Int. J. Syst. Evol. Microbiol.">
        <title>The Global Catalogue of Microorganisms (GCM) 10K type strain sequencing project: providing services to taxonomists for standard genome sequencing and annotation.</title>
        <authorList>
            <consortium name="The Broad Institute Genomics Platform"/>
            <consortium name="The Broad Institute Genome Sequencing Center for Infectious Disease"/>
            <person name="Wu L."/>
            <person name="Ma J."/>
        </authorList>
    </citation>
    <scope>NUCLEOTIDE SEQUENCE [LARGE SCALE GENOMIC DNA]</scope>
    <source>
        <strain evidence="3">JCM 16548</strain>
    </source>
</reference>
<feature type="transmembrane region" description="Helical" evidence="1">
    <location>
        <begin position="48"/>
        <end position="74"/>
    </location>
</feature>
<keyword evidence="3" id="KW-1185">Reference proteome</keyword>
<keyword evidence="1" id="KW-0812">Transmembrane</keyword>
<organism evidence="2 3">
    <name type="scientific">Microlunatus aurantiacus</name>
    <dbReference type="NCBI Taxonomy" id="446786"/>
    <lineage>
        <taxon>Bacteria</taxon>
        <taxon>Bacillati</taxon>
        <taxon>Actinomycetota</taxon>
        <taxon>Actinomycetes</taxon>
        <taxon>Propionibacteriales</taxon>
        <taxon>Propionibacteriaceae</taxon>
        <taxon>Microlunatus</taxon>
    </lineage>
</organism>
<keyword evidence="1" id="KW-1133">Transmembrane helix</keyword>
<evidence type="ECO:0000313" key="2">
    <source>
        <dbReference type="EMBL" id="GAA3716383.1"/>
    </source>
</evidence>
<sequence>MVYTVLAFAVAGLVVVQAAAIAFAVFGLSAWIEQGGTLDAAAMQNEVTFPGVVGFMIHGMFGSMVIPAVALLLLISSFFARTAGAVRWGLIVFVTTAVQVALGIFAHGVPQLGILHGILALVLFGAAVMAGLQGRRKGAAVTTSVGVETAAAPVAHA</sequence>
<name>A0ABP7EA79_9ACTN</name>
<evidence type="ECO:0000313" key="3">
    <source>
        <dbReference type="Proteomes" id="UP001500051"/>
    </source>
</evidence>
<evidence type="ECO:0000256" key="1">
    <source>
        <dbReference type="SAM" id="Phobius"/>
    </source>
</evidence>
<keyword evidence="1" id="KW-0472">Membrane</keyword>
<dbReference type="EMBL" id="BAAAYX010000020">
    <property type="protein sequence ID" value="GAA3716383.1"/>
    <property type="molecule type" value="Genomic_DNA"/>
</dbReference>
<dbReference type="Proteomes" id="UP001500051">
    <property type="component" value="Unassembled WGS sequence"/>
</dbReference>
<feature type="transmembrane region" description="Helical" evidence="1">
    <location>
        <begin position="112"/>
        <end position="132"/>
    </location>
</feature>
<proteinExistence type="predicted"/>
<accession>A0ABP7EA79</accession>
<protein>
    <recommendedName>
        <fullName evidence="4">Cytochrome c oxidase assembly protein subunit 15</fullName>
    </recommendedName>
</protein>
<comment type="caution">
    <text evidence="2">The sequence shown here is derived from an EMBL/GenBank/DDBJ whole genome shotgun (WGS) entry which is preliminary data.</text>
</comment>
<feature type="transmembrane region" description="Helical" evidence="1">
    <location>
        <begin position="86"/>
        <end position="106"/>
    </location>
</feature>
<gene>
    <name evidence="2" type="ORF">GCM10022204_40180</name>
</gene>